<feature type="transmembrane region" description="Helical" evidence="5">
    <location>
        <begin position="35"/>
        <end position="56"/>
    </location>
</feature>
<dbReference type="InterPro" id="IPR001902">
    <property type="entry name" value="SLC26A/SulP_fam"/>
</dbReference>
<feature type="transmembrane region" description="Helical" evidence="5">
    <location>
        <begin position="178"/>
        <end position="203"/>
    </location>
</feature>
<dbReference type="AlphaFoldDB" id="A0A369VR58"/>
<proteinExistence type="predicted"/>
<keyword evidence="8" id="KW-1185">Reference proteome</keyword>
<feature type="transmembrane region" description="Helical" evidence="5">
    <location>
        <begin position="342"/>
        <end position="360"/>
    </location>
</feature>
<evidence type="ECO:0000256" key="5">
    <source>
        <dbReference type="SAM" id="Phobius"/>
    </source>
</evidence>
<feature type="transmembrane region" description="Helical" evidence="5">
    <location>
        <begin position="63"/>
        <end position="84"/>
    </location>
</feature>
<name>A0A369VR58_9SPHN</name>
<comment type="caution">
    <text evidence="7">The sequence shown here is derived from an EMBL/GenBank/DDBJ whole genome shotgun (WGS) entry which is preliminary data.</text>
</comment>
<comment type="subcellular location">
    <subcellularLocation>
        <location evidence="1">Membrane</location>
        <topology evidence="1">Multi-pass membrane protein</topology>
    </subcellularLocation>
</comment>
<gene>
    <name evidence="7" type="ORF">DVW87_14960</name>
</gene>
<dbReference type="Pfam" id="PF13466">
    <property type="entry name" value="STAS_2"/>
    <property type="match status" value="1"/>
</dbReference>
<dbReference type="InterPro" id="IPR058548">
    <property type="entry name" value="MlaB-like_STAS"/>
</dbReference>
<feature type="transmembrane region" description="Helical" evidence="5">
    <location>
        <begin position="308"/>
        <end position="330"/>
    </location>
</feature>
<keyword evidence="2 5" id="KW-0812">Transmembrane</keyword>
<evidence type="ECO:0000259" key="6">
    <source>
        <dbReference type="PROSITE" id="PS50801"/>
    </source>
</evidence>
<dbReference type="OrthoDB" id="9769739at2"/>
<keyword evidence="4 5" id="KW-0472">Membrane</keyword>
<dbReference type="GO" id="GO:0016020">
    <property type="term" value="C:membrane"/>
    <property type="evidence" value="ECO:0007669"/>
    <property type="project" value="UniProtKB-SubCell"/>
</dbReference>
<feature type="transmembrane region" description="Helical" evidence="5">
    <location>
        <begin position="397"/>
        <end position="425"/>
    </location>
</feature>
<feature type="transmembrane region" description="Helical" evidence="5">
    <location>
        <begin position="367"/>
        <end position="385"/>
    </location>
</feature>
<dbReference type="Proteomes" id="UP000253918">
    <property type="component" value="Unassembled WGS sequence"/>
</dbReference>
<evidence type="ECO:0000313" key="8">
    <source>
        <dbReference type="Proteomes" id="UP000253918"/>
    </source>
</evidence>
<feature type="transmembrane region" description="Helical" evidence="5">
    <location>
        <begin position="136"/>
        <end position="158"/>
    </location>
</feature>
<feature type="transmembrane region" description="Helical" evidence="5">
    <location>
        <begin position="215"/>
        <end position="235"/>
    </location>
</feature>
<reference evidence="7 8" key="1">
    <citation type="submission" date="2018-07" db="EMBL/GenBank/DDBJ databases">
        <title>a novel species of Sphingomonas isolated from the rhizosphere soil of Araceae plant.</title>
        <authorList>
            <person name="Zhiyong W."/>
            <person name="Qinglan Z."/>
            <person name="Zhiwei F."/>
            <person name="Ding X."/>
            <person name="Gejiao W."/>
            <person name="Shixue Z."/>
        </authorList>
    </citation>
    <scope>NUCLEOTIDE SEQUENCE [LARGE SCALE GENOMIC DNA]</scope>
    <source>
        <strain evidence="7 8">WZY 27</strain>
    </source>
</reference>
<dbReference type="EMBL" id="QQNB01000003">
    <property type="protein sequence ID" value="RDE04864.1"/>
    <property type="molecule type" value="Genomic_DNA"/>
</dbReference>
<evidence type="ECO:0000256" key="2">
    <source>
        <dbReference type="ARBA" id="ARBA00022692"/>
    </source>
</evidence>
<dbReference type="InterPro" id="IPR002645">
    <property type="entry name" value="STAS_dom"/>
</dbReference>
<evidence type="ECO:0000256" key="1">
    <source>
        <dbReference type="ARBA" id="ARBA00004141"/>
    </source>
</evidence>
<dbReference type="PANTHER" id="PTHR11814">
    <property type="entry name" value="SULFATE TRANSPORTER"/>
    <property type="match status" value="1"/>
</dbReference>
<feature type="domain" description="STAS" evidence="6">
    <location>
        <begin position="449"/>
        <end position="524"/>
    </location>
</feature>
<dbReference type="Pfam" id="PF00916">
    <property type="entry name" value="Sulfate_transp"/>
    <property type="match status" value="1"/>
</dbReference>
<dbReference type="PROSITE" id="PS50801">
    <property type="entry name" value="STAS"/>
    <property type="match status" value="1"/>
</dbReference>
<protein>
    <submittedName>
        <fullName evidence="7">SulP family inorganic anion transporter</fullName>
    </submittedName>
</protein>
<sequence length="524" mass="53897">MSLTGAAAPTAGDLAAEATRPGVSVPSLKFLSRDLTASIVVFLVAMPLCMGIAVASGVAPEKGLITGIIGGLVVGMLAGSPLQVSGPAAGLAVIVFELIRDKGLSALGPILVLAGLIQVIAGVAKLGGWFRAISPAVVHGMLAGIGCLIVAGQFHVLFDAKPLPSGLQNLAAMPERVLGLTPGNISATELAFGIGILTIVAMIGWEKLRPASLRLVPGALIGVATGTLFALVFGLEVARVQVPASITAAVTLPESGFLSYWTDPSILAAALAIAFIASAETLLSAAAVDKMHAGVRTDYNKELRAQGIGNLLCGMAGALPMTGVIVRSSANVQANAATRASAILHGVWILGFVVALPFVLRAIPMAALGAILVVTGWRLVNIVHVRHLLRDYGVLPAVIWAATLLTVVVEDLLTGVLVGIGLSLLELVPHLRRLRLKVHESAADTHHAIRLDGAATFVSLPKLSDTLDRVPAGMPVRLDVTGLSAVDHTSAEMLRDWFQRRKAGGSSVEVTGESPRIAALAAAH</sequence>
<evidence type="ECO:0000313" key="7">
    <source>
        <dbReference type="EMBL" id="RDE04864.1"/>
    </source>
</evidence>
<dbReference type="InterPro" id="IPR011547">
    <property type="entry name" value="SLC26A/SulP_dom"/>
</dbReference>
<accession>A0A369VR58</accession>
<dbReference type="SUPFAM" id="SSF52091">
    <property type="entry name" value="SpoIIaa-like"/>
    <property type="match status" value="1"/>
</dbReference>
<feature type="transmembrane region" description="Helical" evidence="5">
    <location>
        <begin position="104"/>
        <end position="124"/>
    </location>
</feature>
<evidence type="ECO:0000256" key="3">
    <source>
        <dbReference type="ARBA" id="ARBA00022989"/>
    </source>
</evidence>
<dbReference type="InterPro" id="IPR036513">
    <property type="entry name" value="STAS_dom_sf"/>
</dbReference>
<organism evidence="7 8">
    <name type="scientific">Sphingomonas aracearum</name>
    <dbReference type="NCBI Taxonomy" id="2283317"/>
    <lineage>
        <taxon>Bacteria</taxon>
        <taxon>Pseudomonadati</taxon>
        <taxon>Pseudomonadota</taxon>
        <taxon>Alphaproteobacteria</taxon>
        <taxon>Sphingomonadales</taxon>
        <taxon>Sphingomonadaceae</taxon>
        <taxon>Sphingomonas</taxon>
    </lineage>
</organism>
<feature type="transmembrane region" description="Helical" evidence="5">
    <location>
        <begin position="266"/>
        <end position="288"/>
    </location>
</feature>
<evidence type="ECO:0000256" key="4">
    <source>
        <dbReference type="ARBA" id="ARBA00023136"/>
    </source>
</evidence>
<keyword evidence="3 5" id="KW-1133">Transmembrane helix</keyword>
<dbReference type="RefSeq" id="WP_114688602.1">
    <property type="nucleotide sequence ID" value="NZ_QQNB01000003.1"/>
</dbReference>
<dbReference type="GO" id="GO:0055085">
    <property type="term" value="P:transmembrane transport"/>
    <property type="evidence" value="ECO:0007669"/>
    <property type="project" value="InterPro"/>
</dbReference>